<dbReference type="STRING" id="44941.A0A397V713"/>
<reference evidence="1 2" key="1">
    <citation type="submission" date="2018-06" db="EMBL/GenBank/DDBJ databases">
        <title>Comparative genomics reveals the genomic features of Rhizophagus irregularis, R. cerebriforme, R. diaphanum and Gigaspora rosea, and their symbiotic lifestyle signature.</title>
        <authorList>
            <person name="Morin E."/>
            <person name="San Clemente H."/>
            <person name="Chen E.C.H."/>
            <person name="De La Providencia I."/>
            <person name="Hainaut M."/>
            <person name="Kuo A."/>
            <person name="Kohler A."/>
            <person name="Murat C."/>
            <person name="Tang N."/>
            <person name="Roy S."/>
            <person name="Loubradou J."/>
            <person name="Henrissat B."/>
            <person name="Grigoriev I.V."/>
            <person name="Corradi N."/>
            <person name="Roux C."/>
            <person name="Martin F.M."/>
        </authorList>
    </citation>
    <scope>NUCLEOTIDE SEQUENCE [LARGE SCALE GENOMIC DNA]</scope>
    <source>
        <strain evidence="1 2">DAOM 194757</strain>
    </source>
</reference>
<proteinExistence type="predicted"/>
<protein>
    <submittedName>
        <fullName evidence="1">Uncharacterized protein</fullName>
    </submittedName>
</protein>
<evidence type="ECO:0000313" key="2">
    <source>
        <dbReference type="Proteomes" id="UP000266673"/>
    </source>
</evidence>
<dbReference type="AlphaFoldDB" id="A0A397V713"/>
<dbReference type="EMBL" id="QKWP01000545">
    <property type="protein sequence ID" value="RIB18334.1"/>
    <property type="molecule type" value="Genomic_DNA"/>
</dbReference>
<comment type="caution">
    <text evidence="1">The sequence shown here is derived from an EMBL/GenBank/DDBJ whole genome shotgun (WGS) entry which is preliminary data.</text>
</comment>
<keyword evidence="2" id="KW-1185">Reference proteome</keyword>
<accession>A0A397V713</accession>
<dbReference type="Proteomes" id="UP000266673">
    <property type="component" value="Unassembled WGS sequence"/>
</dbReference>
<gene>
    <name evidence="1" type="ORF">C2G38_2310605</name>
</gene>
<organism evidence="1 2">
    <name type="scientific">Gigaspora rosea</name>
    <dbReference type="NCBI Taxonomy" id="44941"/>
    <lineage>
        <taxon>Eukaryota</taxon>
        <taxon>Fungi</taxon>
        <taxon>Fungi incertae sedis</taxon>
        <taxon>Mucoromycota</taxon>
        <taxon>Glomeromycotina</taxon>
        <taxon>Glomeromycetes</taxon>
        <taxon>Diversisporales</taxon>
        <taxon>Gigasporaceae</taxon>
        <taxon>Gigaspora</taxon>
    </lineage>
</organism>
<evidence type="ECO:0000313" key="1">
    <source>
        <dbReference type="EMBL" id="RIB18334.1"/>
    </source>
</evidence>
<dbReference type="OrthoDB" id="2447043at2759"/>
<sequence length="344" mass="39809">MDPVFTFQFPKQFRSELLLEALEYAQQDTFTSDIKPIMAPVVAALVRHNAMVMVSFEWLRVFRVAQFADPAYTFVYGFIDAHYEMICLICGQNEVNLENLDVSNSISENLLCHILTCLESQTPQIYTTDQQLDIIKHTDFWRMIFNAKNNVTILHKHSHVMKIRTTISNFASAIVDKTIDIKTLQAILSKSSDEHLYKCLNVVNNSNTKKTFQSVIVTESNISAVRKECNAYEERLRHLKAFYSTFCPPSKVVDSYLYTRDLEGKLKMLSNISLNDTSSSHYWGRHDDIIQMAEDIYEFSNSKTFIDIYETHLSQITDEINVDYVVNTLMPAVCEEHRKTFKKI</sequence>
<name>A0A397V713_9GLOM</name>